<evidence type="ECO:0000313" key="1">
    <source>
        <dbReference type="EMBL" id="SEQ68158.1"/>
    </source>
</evidence>
<protein>
    <submittedName>
        <fullName evidence="1">Uncharacterized protein</fullName>
    </submittedName>
</protein>
<proteinExistence type="predicted"/>
<sequence length="142" mass="16750">MMSESIRLRISSKTKTQVDMLKDEYKLKTYGDVVEFLMNQYFLQEQIRLSEKTISKLVSEILLENLKPMIENINRKTGYIDKNVQINTDMLNHLIVGENLDALYAHSIKNNPTKVYKMMVEQMNEDIKNKQVKKNYREGNEV</sequence>
<gene>
    <name evidence="1" type="ORF">SAMN05421767_10418</name>
</gene>
<dbReference type="STRING" id="137733.SAMN05421767_10418"/>
<dbReference type="AlphaFoldDB" id="A0A1H9I0U1"/>
<dbReference type="EMBL" id="FOGF01000004">
    <property type="protein sequence ID" value="SEQ68158.1"/>
    <property type="molecule type" value="Genomic_DNA"/>
</dbReference>
<evidence type="ECO:0000313" key="2">
    <source>
        <dbReference type="Proteomes" id="UP000198556"/>
    </source>
</evidence>
<organism evidence="1 2">
    <name type="scientific">Granulicatella balaenopterae</name>
    <dbReference type="NCBI Taxonomy" id="137733"/>
    <lineage>
        <taxon>Bacteria</taxon>
        <taxon>Bacillati</taxon>
        <taxon>Bacillota</taxon>
        <taxon>Bacilli</taxon>
        <taxon>Lactobacillales</taxon>
        <taxon>Carnobacteriaceae</taxon>
        <taxon>Granulicatella</taxon>
    </lineage>
</organism>
<name>A0A1H9I0U1_9LACT</name>
<accession>A0A1H9I0U1</accession>
<keyword evidence="2" id="KW-1185">Reference proteome</keyword>
<dbReference type="Proteomes" id="UP000198556">
    <property type="component" value="Unassembled WGS sequence"/>
</dbReference>
<reference evidence="1 2" key="1">
    <citation type="submission" date="2016-10" db="EMBL/GenBank/DDBJ databases">
        <authorList>
            <person name="de Groot N.N."/>
        </authorList>
    </citation>
    <scope>NUCLEOTIDE SEQUENCE [LARGE SCALE GENOMIC DNA]</scope>
    <source>
        <strain evidence="1 2">DSM 15827</strain>
    </source>
</reference>